<comment type="caution">
    <text evidence="6">The sequence shown here is derived from an EMBL/GenBank/DDBJ whole genome shotgun (WGS) entry which is preliminary data.</text>
</comment>
<dbReference type="SUPFAM" id="SSF49695">
    <property type="entry name" value="gamma-Crystallin-like"/>
    <property type="match status" value="1"/>
</dbReference>
<name>A0A4R8M6K3_9BACT</name>
<dbReference type="InterPro" id="IPR011024">
    <property type="entry name" value="G_crystallin-like"/>
</dbReference>
<feature type="domain" description="Beta/gamma crystallin 'Greek key'" evidence="5">
    <location>
        <begin position="263"/>
        <end position="301"/>
    </location>
</feature>
<dbReference type="Proteomes" id="UP000295066">
    <property type="component" value="Unassembled WGS sequence"/>
</dbReference>
<protein>
    <recommendedName>
        <fullName evidence="5">Beta/gamma crystallin 'Greek key' domain-containing protein</fullName>
    </recommendedName>
</protein>
<dbReference type="AlphaFoldDB" id="A0A4R8M6K3"/>
<dbReference type="Gene3D" id="2.60.20.10">
    <property type="entry name" value="Crystallins"/>
    <property type="match status" value="1"/>
</dbReference>
<sequence length="419" mass="46925">MKYTGRFFRVSCFVFCAAVLFSLSASVVYAAGEDAGVEGLWLRIPEFPDDADVDEFSADEDGEVTYIRSIDDGRFVLGVFRMPAGDEMTPEKLKETIAESVTNRGGDADDIEFDTAAEDFAELLSYPCLTAEYEIGENGDAKKFAVIGVFTDDYVFLVQAGVQADSFDDYTDRTQLWFEGMKFVGGSTSGEDENEGEEGRGDLFDDETGENGGREIDFVAVVYSLPEFRGVAWHIPAPGEYDLGSGFGLPNDSVCSVAVCPGYRVTLYQHSKFGGESAEIEDNEEDLGDLKRWASSLKVERIEEPDPDFALAWFEVQSENEQVFEEIDPAPKALKKHAERIKRFQAAGEMSWYGTTKDAERVKLGRELIRIFSDLGVDMDEWEADSFARMMNNFYDWRKDLSVWDTACLILNVDPEIFK</sequence>
<feature type="chain" id="PRO_5020259325" description="Beta/gamma crystallin 'Greek key' domain-containing protein" evidence="4">
    <location>
        <begin position="31"/>
        <end position="419"/>
    </location>
</feature>
<evidence type="ECO:0000256" key="4">
    <source>
        <dbReference type="SAM" id="SignalP"/>
    </source>
</evidence>
<reference evidence="6 7" key="1">
    <citation type="submission" date="2019-03" db="EMBL/GenBank/DDBJ databases">
        <title>Genomic Encyclopedia of Type Strains, Phase IV (KMG-IV): sequencing the most valuable type-strain genomes for metagenomic binning, comparative biology and taxonomic classification.</title>
        <authorList>
            <person name="Goeker M."/>
        </authorList>
    </citation>
    <scope>NUCLEOTIDE SEQUENCE [LARGE SCALE GENOMIC DNA]</scope>
    <source>
        <strain evidence="6 7">DSM 25964</strain>
    </source>
</reference>
<evidence type="ECO:0000256" key="3">
    <source>
        <dbReference type="SAM" id="MobiDB-lite"/>
    </source>
</evidence>
<keyword evidence="7" id="KW-1185">Reference proteome</keyword>
<dbReference type="InterPro" id="IPR001064">
    <property type="entry name" value="Beta/gamma_crystallin"/>
</dbReference>
<gene>
    <name evidence="6" type="ORF">C8D99_11634</name>
</gene>
<evidence type="ECO:0000259" key="5">
    <source>
        <dbReference type="PROSITE" id="PS50915"/>
    </source>
</evidence>
<feature type="signal peptide" evidence="4">
    <location>
        <begin position="1"/>
        <end position="30"/>
    </location>
</feature>
<keyword evidence="4" id="KW-0732">Signal</keyword>
<feature type="region of interest" description="Disordered" evidence="3">
    <location>
        <begin position="186"/>
        <end position="211"/>
    </location>
</feature>
<evidence type="ECO:0000256" key="1">
    <source>
        <dbReference type="ARBA" id="ARBA00009646"/>
    </source>
</evidence>
<proteinExistence type="inferred from homology"/>
<evidence type="ECO:0000313" key="6">
    <source>
        <dbReference type="EMBL" id="TDY57058.1"/>
    </source>
</evidence>
<dbReference type="PROSITE" id="PS50915">
    <property type="entry name" value="CRYSTALLIN_BETA_GAMMA"/>
    <property type="match status" value="1"/>
</dbReference>
<keyword evidence="2" id="KW-0677">Repeat</keyword>
<comment type="similarity">
    <text evidence="1">Belongs to the beta/gamma-crystallin family.</text>
</comment>
<evidence type="ECO:0000313" key="7">
    <source>
        <dbReference type="Proteomes" id="UP000295066"/>
    </source>
</evidence>
<organism evidence="6 7">
    <name type="scientific">Aminivibrio pyruvatiphilus</name>
    <dbReference type="NCBI Taxonomy" id="1005740"/>
    <lineage>
        <taxon>Bacteria</taxon>
        <taxon>Thermotogati</taxon>
        <taxon>Synergistota</taxon>
        <taxon>Synergistia</taxon>
        <taxon>Synergistales</taxon>
        <taxon>Aminobacteriaceae</taxon>
        <taxon>Aminivibrio</taxon>
    </lineage>
</organism>
<dbReference type="EMBL" id="SORI01000016">
    <property type="protein sequence ID" value="TDY57058.1"/>
    <property type="molecule type" value="Genomic_DNA"/>
</dbReference>
<evidence type="ECO:0000256" key="2">
    <source>
        <dbReference type="ARBA" id="ARBA00022737"/>
    </source>
</evidence>
<dbReference type="OrthoDB" id="954626at2"/>
<dbReference type="RefSeq" id="WP_133958309.1">
    <property type="nucleotide sequence ID" value="NZ_SORI01000016.1"/>
</dbReference>
<accession>A0A4R8M6K3</accession>